<keyword evidence="4" id="KW-1003">Cell membrane</keyword>
<keyword evidence="6 13" id="KW-0812">Transmembrane</keyword>
<evidence type="ECO:0000256" key="11">
    <source>
        <dbReference type="ARBA" id="ARBA00023136"/>
    </source>
</evidence>
<feature type="domain" description="Cytochrome b561 bacterial/Ni-hydrogenase" evidence="14">
    <location>
        <begin position="8"/>
        <end position="174"/>
    </location>
</feature>
<sequence>MSGDSKERYGSISRLFHWGMSFLIGWQLLKFFDRIADGEHWVGETLVPWHISIGSLLLVLVLLRILWAARQRNNRPEQDPATAFLVKAGHFLLYAGMVAMPITGVMYMIGSGYGWQPFGIELAARNGEEIAWMASVGSLHSPIAWLLTILIAGHIGITLLHHFVKKDGVLRRML</sequence>
<evidence type="ECO:0000256" key="9">
    <source>
        <dbReference type="ARBA" id="ARBA00022989"/>
    </source>
</evidence>
<evidence type="ECO:0000256" key="4">
    <source>
        <dbReference type="ARBA" id="ARBA00022475"/>
    </source>
</evidence>
<dbReference type="Proteomes" id="UP001165524">
    <property type="component" value="Unassembled WGS sequence"/>
</dbReference>
<evidence type="ECO:0000259" key="14">
    <source>
        <dbReference type="Pfam" id="PF01292"/>
    </source>
</evidence>
<keyword evidence="8" id="KW-0249">Electron transport</keyword>
<comment type="similarity">
    <text evidence="12">Belongs to the cytochrome b561 family.</text>
</comment>
<dbReference type="RefSeq" id="WP_246953201.1">
    <property type="nucleotide sequence ID" value="NZ_JALKII010000009.1"/>
</dbReference>
<feature type="transmembrane region" description="Helical" evidence="13">
    <location>
        <begin position="12"/>
        <end position="29"/>
    </location>
</feature>
<evidence type="ECO:0000256" key="3">
    <source>
        <dbReference type="ARBA" id="ARBA00022448"/>
    </source>
</evidence>
<keyword evidence="11 13" id="KW-0472">Membrane</keyword>
<feature type="transmembrane region" description="Helical" evidence="13">
    <location>
        <begin position="49"/>
        <end position="67"/>
    </location>
</feature>
<evidence type="ECO:0000313" key="16">
    <source>
        <dbReference type="Proteomes" id="UP001165524"/>
    </source>
</evidence>
<organism evidence="15 16">
    <name type="scientific">Alcanivorax quisquiliarum</name>
    <dbReference type="NCBI Taxonomy" id="2933565"/>
    <lineage>
        <taxon>Bacteria</taxon>
        <taxon>Pseudomonadati</taxon>
        <taxon>Pseudomonadota</taxon>
        <taxon>Gammaproteobacteria</taxon>
        <taxon>Oceanospirillales</taxon>
        <taxon>Alcanivoracaceae</taxon>
        <taxon>Alcanivorax</taxon>
    </lineage>
</organism>
<comment type="caution">
    <text evidence="15">The sequence shown here is derived from an EMBL/GenBank/DDBJ whole genome shotgun (WGS) entry which is preliminary data.</text>
</comment>
<accession>A0ABT0E9J1</accession>
<dbReference type="SUPFAM" id="SSF81342">
    <property type="entry name" value="Transmembrane di-heme cytochromes"/>
    <property type="match status" value="1"/>
</dbReference>
<proteinExistence type="inferred from homology"/>
<keyword evidence="3" id="KW-0813">Transport</keyword>
<feature type="transmembrane region" description="Helical" evidence="13">
    <location>
        <begin position="88"/>
        <end position="109"/>
    </location>
</feature>
<dbReference type="PANTHER" id="PTHR30529">
    <property type="entry name" value="CYTOCHROME B561"/>
    <property type="match status" value="1"/>
</dbReference>
<comment type="subcellular location">
    <subcellularLocation>
        <location evidence="2">Cell membrane</location>
        <topology evidence="2">Multi-pass membrane protein</topology>
    </subcellularLocation>
</comment>
<dbReference type="Gene3D" id="1.20.950.20">
    <property type="entry name" value="Transmembrane di-heme cytochromes, Chain C"/>
    <property type="match status" value="1"/>
</dbReference>
<evidence type="ECO:0000256" key="6">
    <source>
        <dbReference type="ARBA" id="ARBA00022692"/>
    </source>
</evidence>
<keyword evidence="5" id="KW-0349">Heme</keyword>
<evidence type="ECO:0000256" key="10">
    <source>
        <dbReference type="ARBA" id="ARBA00023004"/>
    </source>
</evidence>
<keyword evidence="10" id="KW-0408">Iron</keyword>
<dbReference type="EMBL" id="JALKII010000009">
    <property type="protein sequence ID" value="MCK0538507.1"/>
    <property type="molecule type" value="Genomic_DNA"/>
</dbReference>
<evidence type="ECO:0000256" key="7">
    <source>
        <dbReference type="ARBA" id="ARBA00022723"/>
    </source>
</evidence>
<evidence type="ECO:0000256" key="1">
    <source>
        <dbReference type="ARBA" id="ARBA00001970"/>
    </source>
</evidence>
<name>A0ABT0E9J1_9GAMM</name>
<dbReference type="PANTHER" id="PTHR30529:SF1">
    <property type="entry name" value="CYTOCHROME B561 HOMOLOG 2"/>
    <property type="match status" value="1"/>
</dbReference>
<dbReference type="InterPro" id="IPR052168">
    <property type="entry name" value="Cytochrome_b561_oxidase"/>
</dbReference>
<feature type="transmembrane region" description="Helical" evidence="13">
    <location>
        <begin position="143"/>
        <end position="164"/>
    </location>
</feature>
<evidence type="ECO:0000256" key="8">
    <source>
        <dbReference type="ARBA" id="ARBA00022982"/>
    </source>
</evidence>
<gene>
    <name evidence="15" type="ORF">MU846_12390</name>
</gene>
<reference evidence="15" key="1">
    <citation type="submission" date="2022-04" db="EMBL/GenBank/DDBJ databases">
        <title>Alcanivorax sp. CY1518 draft genome sequence.</title>
        <authorList>
            <person name="Zhao G."/>
            <person name="An M."/>
        </authorList>
    </citation>
    <scope>NUCLEOTIDE SEQUENCE</scope>
    <source>
        <strain evidence="15">CY1518</strain>
    </source>
</reference>
<evidence type="ECO:0000256" key="5">
    <source>
        <dbReference type="ARBA" id="ARBA00022617"/>
    </source>
</evidence>
<dbReference type="Pfam" id="PF01292">
    <property type="entry name" value="Ni_hydr_CYTB"/>
    <property type="match status" value="1"/>
</dbReference>
<evidence type="ECO:0000256" key="12">
    <source>
        <dbReference type="ARBA" id="ARBA00037975"/>
    </source>
</evidence>
<evidence type="ECO:0000256" key="2">
    <source>
        <dbReference type="ARBA" id="ARBA00004651"/>
    </source>
</evidence>
<evidence type="ECO:0000313" key="15">
    <source>
        <dbReference type="EMBL" id="MCK0538507.1"/>
    </source>
</evidence>
<keyword evidence="9 13" id="KW-1133">Transmembrane helix</keyword>
<protein>
    <submittedName>
        <fullName evidence="15">Cytochrome b</fullName>
    </submittedName>
</protein>
<dbReference type="InterPro" id="IPR011577">
    <property type="entry name" value="Cyt_b561_bac/Ni-Hgenase"/>
</dbReference>
<dbReference type="InterPro" id="IPR016174">
    <property type="entry name" value="Di-haem_cyt_TM"/>
</dbReference>
<comment type="cofactor">
    <cofactor evidence="1">
        <name>heme b</name>
        <dbReference type="ChEBI" id="CHEBI:60344"/>
    </cofactor>
</comment>
<keyword evidence="16" id="KW-1185">Reference proteome</keyword>
<keyword evidence="7" id="KW-0479">Metal-binding</keyword>
<evidence type="ECO:0000256" key="13">
    <source>
        <dbReference type="SAM" id="Phobius"/>
    </source>
</evidence>